<protein>
    <submittedName>
        <fullName evidence="2">RHS repeat-associated core domain-containing protein</fullName>
    </submittedName>
</protein>
<feature type="compositionally biased region" description="Low complexity" evidence="1">
    <location>
        <begin position="1644"/>
        <end position="1657"/>
    </location>
</feature>
<dbReference type="EMBL" id="BAAAQM010000065">
    <property type="protein sequence ID" value="GAA1999419.1"/>
    <property type="molecule type" value="Genomic_DNA"/>
</dbReference>
<sequence>MAGVVVSAGRTDSAAGAAQVSLAVDYSGFRTAFGGSFADRLRLVALPACALTTPGQAACRAQTPIGSVNDRAGKALKATVALPAAGSSASTLVLAVTAAPSSGNGDYTATPLKASDTWTVSNSGSFTYSYPMTAPPALGGASPQLGFGYSSATLDGQTANANSQGSQIGDGWDAGAGYIERSFTPCAKVPGAPASWKSVGDVCMGIPNATVSLAGHSGELVHDDATGTWRIAGDDGSRVEQLTGASNGDPADGDAYWRLTTTDGTQYYFGANRLPAAAGGTGSDAPTYSAWGEPVFGTGAGTACDDPTAPGVDPNACRAGWRWNLDFVVNPHGSVIRYDYLREYNFYTHAATGALVQYTSAGYLSQIEYGFRTPDVVAGLPPAERVDFALVPRCIFEDGPITCPSALTYPGPGLVSAGITDANDAAFRDVPADQLCAATGPCGDIAPTFFQTARLASVTTQVRVNDVFKPVDEWETEQTWEVPDSGGAALELDAVTHTGLSGGQRTQLPDVTFSYQFFDNRARISPVYGSQGPSSTARLVRIDDELGGDIRATYDTSPYPCSGTAPSVDANHTLCFPEYWTKPGDTTPSLDWFNKWVVTRAQTDDDTKLSGTAGQGSASSVVTTYSYPSTPAWHSNDSEQTQKAYRTFDQFRGFGTVAAVTGDQIDPKAPAKGVYNTLNTKTVTTYLRGMDQDPNLAGVAVPVTVTDSRGQFPNTVDDNALAGRVFEKQTFESADASAPVLVDVIDQPVLSAPTAVHTRIDTLPKQRARFQHTGTEVSFTQVTTGMRRTETDYAFDDTLPVFSGAFASGGNGRQVAVFDKGDGKVPQLCTRTWYANTGSAASADLAQRTGLPDLVTTAVIPSGGSCAWTPAPAPPGTAVAEISGTRTYFDGKPLGDASGPGNVTRTEVESANDGSADATWITKSSTPATAFDAYGRPLQAVDADGNITATAYTPADHALPTSVAVTAPDPATGAVGSWAPAVTKLDPGRAQPLAVTDTNGHTTTIRHDGLGRTTAVWRPDRATTASPNIAYSYFMAGPGGTEPSFVDTDTLIDAGGDTTTSYTILDGLGRTQQTQATPADGSAGQVVTQTSYDALGRPHLASAAFYDATNAPSGEFTQYSDPAAIPTVTRTDYNLPAHTVTSTLLGHDQPLWSSLTHTWGADRTDVIPPSGGVAASTLTDARGRTTGLWHYHANPPTVTGTSADAANADVTGYAYAYNADDTATTTVTDATGANTWTTTTDLLGRTIRTDDPDSGVSRATFDNAGLQQSATDGRGVTLYYAWDHLGRKTGEYSAPITGSSADQATQLAGWTYDSVLKGQPATSTRYVGGSGPSGLAYTSAVTGYDVMNRPTTTQVSIPTTGPDAALGGVYQSTTAYNLTGQVDHYTLPAVPAARMAAETVTDKYSTTGILTSVRGDVGDYQDLLDDSEVSPFGETTSRTLGEAPYQVVTQNTYDQVTRRLVQSFDDASAGTNATGGVIGYGVAHTTYTYNAAGQLTSANNDQSAGGGTNTATTDLQCYTYDPLGRLLHAWTDNAGTTPAPSGTPGTGTAPGGLGGCNTTAPSAATTGAGPAPYWQDFTGNTPGMATDAMGDRVTVTDHATGPAGGATTVHTYSGYAAPGTRNTLTGGSSTPGAGPGPHLLGTVSTTGSGTDDTSGTDTYAFDGAGNTTARQIAAKPGTNAAAQTLTWDGEGRLAQVTDTTGHAVAGYLYDAGGAQLIRRDTDTATGRTTSTLYLGATEIHVTGGTTTADRYFAFPGAATTIVASDGTVAIEAGDHQGTGTTTIDDTPGHATRGHISARRYTKPFGEPRGTAPATFGTFPDDHTFLGKTSDTSTGLVDVGARKYDPGTGRFLSADPVFQPADPLTLGGYAYAGNDPVNSSDPSGLMIPTDEGSFGNMTSYDAATAFNAPPGDPEAGDPNGPDPDIISNLPVGQPLSDTQFARMRAQGYTGSQQYTYEDAFLDILGHPNDAAMRINAYCNQKFGIGTSAGDSCQVSYAPPADWKGLFKEVSGWNDITACKSGSWTSCGWATLDVAGYLLPFAGKFGSIAKLDKLGLGAKAAETAGKLTPEQMTALAAISDAGRIYSVTELKYFAQLIRTAANNPVAAKMRTIAVAQARDGRLYVGSSNGFDAGMRAMAAQLDITVLPSSRGLHAEENILQWLSPEATNTVGTFSRSPCGPTEHDCAGQLLSFGIVGG</sequence>
<feature type="compositionally biased region" description="Low complexity" evidence="1">
    <location>
        <begin position="1534"/>
        <end position="1543"/>
    </location>
</feature>
<evidence type="ECO:0000313" key="2">
    <source>
        <dbReference type="EMBL" id="GAA1999419.1"/>
    </source>
</evidence>
<comment type="caution">
    <text evidence="2">The sequence shown here is derived from an EMBL/GenBank/DDBJ whole genome shotgun (WGS) entry which is preliminary data.</text>
</comment>
<feature type="region of interest" description="Disordered" evidence="1">
    <location>
        <begin position="893"/>
        <end position="915"/>
    </location>
</feature>
<feature type="compositionally biased region" description="Gly residues" evidence="1">
    <location>
        <begin position="1544"/>
        <end position="1555"/>
    </location>
</feature>
<dbReference type="Gene3D" id="2.180.10.10">
    <property type="entry name" value="RHS repeat-associated core"/>
    <property type="match status" value="2"/>
</dbReference>
<dbReference type="InterPro" id="IPR050708">
    <property type="entry name" value="T6SS_VgrG/RHS"/>
</dbReference>
<dbReference type="Proteomes" id="UP001499854">
    <property type="component" value="Unassembled WGS sequence"/>
</dbReference>
<evidence type="ECO:0000256" key="1">
    <source>
        <dbReference type="SAM" id="MobiDB-lite"/>
    </source>
</evidence>
<dbReference type="PROSITE" id="PS00903">
    <property type="entry name" value="CYT_DCMP_DEAMINASES_1"/>
    <property type="match status" value="1"/>
</dbReference>
<name>A0ABN2T6Q4_9ACTN</name>
<keyword evidence="3" id="KW-1185">Reference proteome</keyword>
<accession>A0ABN2T6Q4</accession>
<dbReference type="InterPro" id="IPR016192">
    <property type="entry name" value="APOBEC/CMP_deaminase_Zn-bd"/>
</dbReference>
<dbReference type="InterPro" id="IPR022385">
    <property type="entry name" value="Rhs_assc_core"/>
</dbReference>
<proteinExistence type="predicted"/>
<feature type="region of interest" description="Disordered" evidence="1">
    <location>
        <begin position="1621"/>
        <end position="1657"/>
    </location>
</feature>
<evidence type="ECO:0000313" key="3">
    <source>
        <dbReference type="Proteomes" id="UP001499854"/>
    </source>
</evidence>
<feature type="region of interest" description="Disordered" evidence="1">
    <location>
        <begin position="1533"/>
        <end position="1563"/>
    </location>
</feature>
<gene>
    <name evidence="2" type="ORF">GCM10009838_76040</name>
</gene>
<dbReference type="PANTHER" id="PTHR32305">
    <property type="match status" value="1"/>
</dbReference>
<feature type="region of interest" description="Disordered" evidence="1">
    <location>
        <begin position="1900"/>
        <end position="1927"/>
    </location>
</feature>
<dbReference type="PANTHER" id="PTHR32305:SF17">
    <property type="entry name" value="TRNA NUCLEASE WAPA"/>
    <property type="match status" value="1"/>
</dbReference>
<dbReference type="NCBIfam" id="TIGR03696">
    <property type="entry name" value="Rhs_assc_core"/>
    <property type="match status" value="1"/>
</dbReference>
<reference evidence="2 3" key="1">
    <citation type="journal article" date="2019" name="Int. J. Syst. Evol. Microbiol.">
        <title>The Global Catalogue of Microorganisms (GCM) 10K type strain sequencing project: providing services to taxonomists for standard genome sequencing and annotation.</title>
        <authorList>
            <consortium name="The Broad Institute Genomics Platform"/>
            <consortium name="The Broad Institute Genome Sequencing Center for Infectious Disease"/>
            <person name="Wu L."/>
            <person name="Ma J."/>
        </authorList>
    </citation>
    <scope>NUCLEOTIDE SEQUENCE [LARGE SCALE GENOMIC DNA]</scope>
    <source>
        <strain evidence="2 3">JCM 16013</strain>
    </source>
</reference>
<organism evidence="2 3">
    <name type="scientific">Catenulispora subtropica</name>
    <dbReference type="NCBI Taxonomy" id="450798"/>
    <lineage>
        <taxon>Bacteria</taxon>
        <taxon>Bacillati</taxon>
        <taxon>Actinomycetota</taxon>
        <taxon>Actinomycetes</taxon>
        <taxon>Catenulisporales</taxon>
        <taxon>Catenulisporaceae</taxon>
        <taxon>Catenulispora</taxon>
    </lineage>
</organism>